<accession>A0A379CQS6</accession>
<evidence type="ECO:0008006" key="4">
    <source>
        <dbReference type="Google" id="ProtNLM"/>
    </source>
</evidence>
<reference evidence="2" key="1">
    <citation type="submission" date="2021-03" db="EMBL/GenBank/DDBJ databases">
        <title>Plesiomonas shigelloides zfcc0051, isolated from zebrafish feces.</title>
        <authorList>
            <person name="Vanderhoek Z."/>
            <person name="Gaulke C."/>
        </authorList>
    </citation>
    <scope>NUCLEOTIDE SEQUENCE</scope>
    <source>
        <strain evidence="2">Zfcc0051</strain>
    </source>
</reference>
<name>A0A379CQS6_PLESH</name>
<evidence type="ECO:0000313" key="3">
    <source>
        <dbReference type="Proteomes" id="UP000664658"/>
    </source>
</evidence>
<sequence length="124" mass="13939">MMKRILAAVTLALSASCSYAAEEPITVQGMYVWGEGVETFQPCNDPSVFWLNGDEASLQPLRQLAAEVMKKKHQPYQPIYVVLQVTEDVPQGEFAEDYDGVYRLSKVESFSAQIPKGCERQQVY</sequence>
<keyword evidence="1" id="KW-0732">Signal</keyword>
<protein>
    <recommendedName>
        <fullName evidence="4">NlpE C-terminal OB domain-containing protein</fullName>
    </recommendedName>
</protein>
<evidence type="ECO:0000256" key="1">
    <source>
        <dbReference type="SAM" id="SignalP"/>
    </source>
</evidence>
<dbReference type="EMBL" id="JAFNAA010000013">
    <property type="protein sequence ID" value="MBO1109003.1"/>
    <property type="molecule type" value="Genomic_DNA"/>
</dbReference>
<dbReference type="PROSITE" id="PS51257">
    <property type="entry name" value="PROKAR_LIPOPROTEIN"/>
    <property type="match status" value="1"/>
</dbReference>
<dbReference type="RefSeq" id="WP_139800043.1">
    <property type="nucleotide sequence ID" value="NZ_CP027852.1"/>
</dbReference>
<dbReference type="AlphaFoldDB" id="A0A379CQS6"/>
<comment type="caution">
    <text evidence="2">The sequence shown here is derived from an EMBL/GenBank/DDBJ whole genome shotgun (WGS) entry which is preliminary data.</text>
</comment>
<dbReference type="GeneID" id="69704083"/>
<organism evidence="2 3">
    <name type="scientific">Plesiomonas shigelloides</name>
    <name type="common">Aeromonas shigelloides</name>
    <dbReference type="NCBI Taxonomy" id="703"/>
    <lineage>
        <taxon>Bacteria</taxon>
        <taxon>Pseudomonadati</taxon>
        <taxon>Pseudomonadota</taxon>
        <taxon>Gammaproteobacteria</taxon>
        <taxon>Enterobacterales</taxon>
        <taxon>Enterobacteriaceae</taxon>
        <taxon>Plesiomonas</taxon>
    </lineage>
</organism>
<proteinExistence type="predicted"/>
<feature type="chain" id="PRO_5041071580" description="NlpE C-terminal OB domain-containing protein" evidence="1">
    <location>
        <begin position="21"/>
        <end position="124"/>
    </location>
</feature>
<gene>
    <name evidence="2" type="ORF">J2R62_12440</name>
</gene>
<dbReference type="Proteomes" id="UP000664658">
    <property type="component" value="Unassembled WGS sequence"/>
</dbReference>
<feature type="signal peptide" evidence="1">
    <location>
        <begin position="1"/>
        <end position="20"/>
    </location>
</feature>
<evidence type="ECO:0000313" key="2">
    <source>
        <dbReference type="EMBL" id="MBO1109003.1"/>
    </source>
</evidence>